<dbReference type="Proteomes" id="UP000235739">
    <property type="component" value="Unassembled WGS sequence"/>
</dbReference>
<dbReference type="GO" id="GO:0090071">
    <property type="term" value="P:negative regulation of ribosome biogenesis"/>
    <property type="evidence" value="ECO:0007669"/>
    <property type="project" value="UniProtKB-UniRule"/>
</dbReference>
<dbReference type="HAMAP" id="MF_01477">
    <property type="entry name" value="Iojap_RsfS"/>
    <property type="match status" value="1"/>
</dbReference>
<dbReference type="GO" id="GO:0042256">
    <property type="term" value="P:cytosolic ribosome assembly"/>
    <property type="evidence" value="ECO:0007669"/>
    <property type="project" value="UniProtKB-UniRule"/>
</dbReference>
<evidence type="ECO:0000256" key="2">
    <source>
        <dbReference type="HAMAP-Rule" id="MF_01477"/>
    </source>
</evidence>
<comment type="subunit">
    <text evidence="2">Interacts with ribosomal protein uL14 (rplN).</text>
</comment>
<comment type="similarity">
    <text evidence="1 2">Belongs to the Iojap/RsfS family.</text>
</comment>
<dbReference type="EMBL" id="PNQX01000001">
    <property type="protein sequence ID" value="PMQ20794.1"/>
    <property type="molecule type" value="Genomic_DNA"/>
</dbReference>
<dbReference type="InterPro" id="IPR043519">
    <property type="entry name" value="NT_sf"/>
</dbReference>
<protein>
    <recommendedName>
        <fullName evidence="2">Ribosomal silencing factor RsfS</fullName>
    </recommendedName>
</protein>
<dbReference type="Gene3D" id="3.30.460.10">
    <property type="entry name" value="Beta Polymerase, domain 2"/>
    <property type="match status" value="1"/>
</dbReference>
<name>A0A2N7S3U3_9MICC</name>
<comment type="subcellular location">
    <subcellularLocation>
        <location evidence="2">Cytoplasm</location>
    </subcellularLocation>
</comment>
<comment type="caution">
    <text evidence="3">The sequence shown here is derived from an EMBL/GenBank/DDBJ whole genome shotgun (WGS) entry which is preliminary data.</text>
</comment>
<dbReference type="SUPFAM" id="SSF81301">
    <property type="entry name" value="Nucleotidyltransferase"/>
    <property type="match status" value="1"/>
</dbReference>
<organism evidence="3 4">
    <name type="scientific">Glutamicibacter arilaitensis</name>
    <dbReference type="NCBI Taxonomy" id="256701"/>
    <lineage>
        <taxon>Bacteria</taxon>
        <taxon>Bacillati</taxon>
        <taxon>Actinomycetota</taxon>
        <taxon>Actinomycetes</taxon>
        <taxon>Micrococcales</taxon>
        <taxon>Micrococcaceae</taxon>
        <taxon>Glutamicibacter</taxon>
    </lineage>
</organism>
<dbReference type="InterPro" id="IPR004394">
    <property type="entry name" value="Iojap/RsfS/C7orf30"/>
</dbReference>
<accession>A0A2N7S3U3</accession>
<evidence type="ECO:0000313" key="3">
    <source>
        <dbReference type="EMBL" id="PMQ20794.1"/>
    </source>
</evidence>
<sequence length="126" mass="13857">MGAHADSIALVKVAAHAASEKMAENMVALDVADRLGVTDAFLIVSGGSEPQVNAIVDEIVAEVLEEYSMRPIRREGFGQGRWVLLDYGDVVVHVQHQEDRIFYALERLWADGPVIELPEELSADQK</sequence>
<evidence type="ECO:0000256" key="1">
    <source>
        <dbReference type="ARBA" id="ARBA00010574"/>
    </source>
</evidence>
<dbReference type="AlphaFoldDB" id="A0A2N7S3U3"/>
<dbReference type="GO" id="GO:0043023">
    <property type="term" value="F:ribosomal large subunit binding"/>
    <property type="evidence" value="ECO:0007669"/>
    <property type="project" value="TreeGrafter"/>
</dbReference>
<keyword evidence="2" id="KW-0678">Repressor</keyword>
<dbReference type="PANTHER" id="PTHR21043:SF0">
    <property type="entry name" value="MITOCHONDRIAL ASSEMBLY OF RIBOSOMAL LARGE SUBUNIT PROTEIN 1"/>
    <property type="match status" value="1"/>
</dbReference>
<keyword evidence="2" id="KW-0810">Translation regulation</keyword>
<comment type="function">
    <text evidence="2">Functions as a ribosomal silencing factor. Interacts with ribosomal protein uL14 (rplN), blocking formation of intersubunit bridge B8. Prevents association of the 30S and 50S ribosomal subunits and the formation of functional ribosomes, thus repressing translation.</text>
</comment>
<dbReference type="NCBIfam" id="TIGR00090">
    <property type="entry name" value="rsfS_iojap_ybeB"/>
    <property type="match status" value="1"/>
</dbReference>
<gene>
    <name evidence="2 3" type="primary">rsfS</name>
    <name evidence="3" type="ORF">CIK84_04180</name>
</gene>
<evidence type="ECO:0000313" key="4">
    <source>
        <dbReference type="Proteomes" id="UP000235739"/>
    </source>
</evidence>
<dbReference type="GO" id="GO:0005737">
    <property type="term" value="C:cytoplasm"/>
    <property type="evidence" value="ECO:0007669"/>
    <property type="project" value="UniProtKB-SubCell"/>
</dbReference>
<keyword evidence="2" id="KW-0963">Cytoplasm</keyword>
<proteinExistence type="inferred from homology"/>
<dbReference type="Pfam" id="PF02410">
    <property type="entry name" value="RsfS"/>
    <property type="match status" value="1"/>
</dbReference>
<dbReference type="GO" id="GO:0017148">
    <property type="term" value="P:negative regulation of translation"/>
    <property type="evidence" value="ECO:0007669"/>
    <property type="project" value="UniProtKB-UniRule"/>
</dbReference>
<reference evidence="3 4" key="1">
    <citation type="journal article" date="2017" name="Elife">
        <title>Extensive horizontal gene transfer in cheese-associated bacteria.</title>
        <authorList>
            <person name="Bonham K.S."/>
            <person name="Wolfe B.E."/>
            <person name="Dutton R.J."/>
        </authorList>
    </citation>
    <scope>NUCLEOTIDE SEQUENCE [LARGE SCALE GENOMIC DNA]</scope>
    <source>
        <strain evidence="3 4">JB182</strain>
    </source>
</reference>
<dbReference type="RefSeq" id="WP_102597558.1">
    <property type="nucleotide sequence ID" value="NZ_PNQX01000001.1"/>
</dbReference>
<dbReference type="PANTHER" id="PTHR21043">
    <property type="entry name" value="IOJAP SUPERFAMILY ORTHOLOG"/>
    <property type="match status" value="1"/>
</dbReference>